<dbReference type="Gene3D" id="1.10.30.50">
    <property type="match status" value="1"/>
</dbReference>
<dbReference type="SMART" id="SM00507">
    <property type="entry name" value="HNHc"/>
    <property type="match status" value="1"/>
</dbReference>
<evidence type="ECO:0000313" key="3">
    <source>
        <dbReference type="Proteomes" id="UP000018418"/>
    </source>
</evidence>
<dbReference type="GO" id="GO:0004519">
    <property type="term" value="F:endonuclease activity"/>
    <property type="evidence" value="ECO:0007669"/>
    <property type="project" value="InterPro"/>
</dbReference>
<dbReference type="RefSeq" id="WP_004899878.1">
    <property type="nucleotide sequence ID" value="NZ_BBTI01000002.1"/>
</dbReference>
<keyword evidence="3" id="KW-1185">Reference proteome</keyword>
<dbReference type="AlphaFoldDB" id="V2VUJ6"/>
<dbReference type="GO" id="GO:0003676">
    <property type="term" value="F:nucleic acid binding"/>
    <property type="evidence" value="ECO:0007669"/>
    <property type="project" value="InterPro"/>
</dbReference>
<dbReference type="Proteomes" id="UP000018418">
    <property type="component" value="Unassembled WGS sequence"/>
</dbReference>
<name>V2VUJ6_9GAMM</name>
<dbReference type="PATRIC" id="fig|1341683.3.peg.1915"/>
<protein>
    <recommendedName>
        <fullName evidence="1">HNH nuclease domain-containing protein</fullName>
    </recommendedName>
</protein>
<comment type="caution">
    <text evidence="2">The sequence shown here is derived from an EMBL/GenBank/DDBJ whole genome shotgun (WGS) entry which is preliminary data.</text>
</comment>
<dbReference type="HOGENOM" id="CLU_071576_1_0_6"/>
<gene>
    <name evidence="2" type="ORF">P255_01929</name>
</gene>
<feature type="domain" description="HNH nuclease" evidence="1">
    <location>
        <begin position="45"/>
        <end position="98"/>
    </location>
</feature>
<dbReference type="InterPro" id="IPR002711">
    <property type="entry name" value="HNH"/>
</dbReference>
<accession>V2VUJ6</accession>
<sequence length="260" mass="30139">MRWIDLTKLNVSTEWKNKATAAQTTIDSDPDLNSSEYPNIWSELKEELKTLSYNKCWYCEARENRSDNAVDHFRPKSKYKWLTYNPNNFRFACTFCNSRRTDHATGQTGGKGNYFPLLDPTTEAKDDAGLRSEKYVLLDPCDPLTPSIIIYDDEGIPKPSLLASAIDKQRLETSIQYYHLNHSELVEMRRQLGLQINEWVNEANDYFLTINEPSSKTAFTNKLKDLCRLIKPESQLSTFARCIIQGHKDKAWIDSLFQMM</sequence>
<evidence type="ECO:0000259" key="1">
    <source>
        <dbReference type="SMART" id="SM00507"/>
    </source>
</evidence>
<dbReference type="Pfam" id="PF01844">
    <property type="entry name" value="HNH"/>
    <property type="match status" value="1"/>
</dbReference>
<dbReference type="OrthoDB" id="9816185at2"/>
<dbReference type="InterPro" id="IPR003615">
    <property type="entry name" value="HNH_nuc"/>
</dbReference>
<organism evidence="2 3">
    <name type="scientific">Acinetobacter brisouii CIP 110357</name>
    <dbReference type="NCBI Taxonomy" id="1341683"/>
    <lineage>
        <taxon>Bacteria</taxon>
        <taxon>Pseudomonadati</taxon>
        <taxon>Pseudomonadota</taxon>
        <taxon>Gammaproteobacteria</taxon>
        <taxon>Moraxellales</taxon>
        <taxon>Moraxellaceae</taxon>
        <taxon>Acinetobacter</taxon>
    </lineage>
</organism>
<dbReference type="EMBL" id="AYEU01000006">
    <property type="protein sequence ID" value="ESK51414.1"/>
    <property type="molecule type" value="Genomic_DNA"/>
</dbReference>
<proteinExistence type="predicted"/>
<dbReference type="CDD" id="cd00085">
    <property type="entry name" value="HNHc"/>
    <property type="match status" value="1"/>
</dbReference>
<evidence type="ECO:0000313" key="2">
    <source>
        <dbReference type="EMBL" id="ESK51414.1"/>
    </source>
</evidence>
<dbReference type="GO" id="GO:0008270">
    <property type="term" value="F:zinc ion binding"/>
    <property type="evidence" value="ECO:0007669"/>
    <property type="project" value="InterPro"/>
</dbReference>
<reference evidence="2 3" key="1">
    <citation type="submission" date="2013-10" db="EMBL/GenBank/DDBJ databases">
        <title>The Genome Sequence of Acinetobacter brisouii CIP 110357.</title>
        <authorList>
            <consortium name="The Broad Institute Genomics Platform"/>
            <consortium name="The Broad Institute Genome Sequencing Center for Infectious Disease"/>
            <person name="Cerqueira G."/>
            <person name="Feldgarden M."/>
            <person name="Courvalin P."/>
            <person name="Grillot-Courvalin C."/>
            <person name="Clermont D."/>
            <person name="Rocha E."/>
            <person name="Yoon E.-J."/>
            <person name="Nemec A."/>
            <person name="Young S.K."/>
            <person name="Zeng Q."/>
            <person name="Gargeya S."/>
            <person name="Fitzgerald M."/>
            <person name="Abouelleil A."/>
            <person name="Alvarado L."/>
            <person name="Berlin A.M."/>
            <person name="Chapman S.B."/>
            <person name="Gainer-Dewar J."/>
            <person name="Goldberg J."/>
            <person name="Gnerre S."/>
            <person name="Griggs A."/>
            <person name="Gujja S."/>
            <person name="Hansen M."/>
            <person name="Howarth C."/>
            <person name="Imamovic A."/>
            <person name="Ireland A."/>
            <person name="Larimer J."/>
            <person name="McCowan C."/>
            <person name="Murphy C."/>
            <person name="Pearson M."/>
            <person name="Poon T.W."/>
            <person name="Priest M."/>
            <person name="Roberts A."/>
            <person name="Saif S."/>
            <person name="Shea T."/>
            <person name="Sykes S."/>
            <person name="Wortman J."/>
            <person name="Nusbaum C."/>
            <person name="Birren B."/>
        </authorList>
    </citation>
    <scope>NUCLEOTIDE SEQUENCE [LARGE SCALE GENOMIC DNA]</scope>
    <source>
        <strain evidence="2 3">CIP 110357</strain>
    </source>
</reference>